<feature type="compositionally biased region" description="Polar residues" evidence="7">
    <location>
        <begin position="48"/>
        <end position="77"/>
    </location>
</feature>
<dbReference type="EMBL" id="MU839008">
    <property type="protein sequence ID" value="KAK1767387.1"/>
    <property type="molecule type" value="Genomic_DNA"/>
</dbReference>
<dbReference type="PANTHER" id="PTHR10696:SF25">
    <property type="entry name" value="OXIDOREDUCTASE AIM17-RELATED"/>
    <property type="match status" value="1"/>
</dbReference>
<accession>A0AAJ0C0R6</accession>
<comment type="similarity">
    <text evidence="2">Belongs to the gamma-BBH/TMLD family.</text>
</comment>
<proteinExistence type="inferred from homology"/>
<evidence type="ECO:0000256" key="4">
    <source>
        <dbReference type="ARBA" id="ARBA00022964"/>
    </source>
</evidence>
<dbReference type="SUPFAM" id="SSF51197">
    <property type="entry name" value="Clavaminate synthase-like"/>
    <property type="match status" value="1"/>
</dbReference>
<dbReference type="RefSeq" id="XP_060283600.1">
    <property type="nucleotide sequence ID" value="XM_060427861.1"/>
</dbReference>
<evidence type="ECO:0000256" key="1">
    <source>
        <dbReference type="ARBA" id="ARBA00001954"/>
    </source>
</evidence>
<evidence type="ECO:0000313" key="10">
    <source>
        <dbReference type="Proteomes" id="UP001244011"/>
    </source>
</evidence>
<evidence type="ECO:0000256" key="7">
    <source>
        <dbReference type="SAM" id="MobiDB-lite"/>
    </source>
</evidence>
<evidence type="ECO:0000313" key="9">
    <source>
        <dbReference type="EMBL" id="KAK1767387.1"/>
    </source>
</evidence>
<dbReference type="PANTHER" id="PTHR10696">
    <property type="entry name" value="GAMMA-BUTYROBETAINE HYDROXYLASE-RELATED"/>
    <property type="match status" value="1"/>
</dbReference>
<feature type="region of interest" description="Disordered" evidence="7">
    <location>
        <begin position="37"/>
        <end position="106"/>
    </location>
</feature>
<dbReference type="GO" id="GO:0051213">
    <property type="term" value="F:dioxygenase activity"/>
    <property type="evidence" value="ECO:0007669"/>
    <property type="project" value="UniProtKB-KW"/>
</dbReference>
<dbReference type="InterPro" id="IPR003819">
    <property type="entry name" value="TauD/TfdA-like"/>
</dbReference>
<dbReference type="GO" id="GO:0045329">
    <property type="term" value="P:carnitine biosynthetic process"/>
    <property type="evidence" value="ECO:0007669"/>
    <property type="project" value="TreeGrafter"/>
</dbReference>
<feature type="region of interest" description="Disordered" evidence="7">
    <location>
        <begin position="487"/>
        <end position="514"/>
    </location>
</feature>
<keyword evidence="10" id="KW-1185">Reference proteome</keyword>
<gene>
    <name evidence="9" type="ORF">QBC33DRAFT_538186</name>
</gene>
<dbReference type="GO" id="GO:0005739">
    <property type="term" value="C:mitochondrion"/>
    <property type="evidence" value="ECO:0007669"/>
    <property type="project" value="TreeGrafter"/>
</dbReference>
<evidence type="ECO:0000256" key="2">
    <source>
        <dbReference type="ARBA" id="ARBA00008654"/>
    </source>
</evidence>
<dbReference type="Gene3D" id="3.60.130.10">
    <property type="entry name" value="Clavaminate synthase-like"/>
    <property type="match status" value="1"/>
</dbReference>
<keyword evidence="5" id="KW-0560">Oxidoreductase</keyword>
<dbReference type="CDD" id="cd00250">
    <property type="entry name" value="CAS_like"/>
    <property type="match status" value="1"/>
</dbReference>
<protein>
    <recommendedName>
        <fullName evidence="8">TauD/TfdA-like domain-containing protein</fullName>
    </recommendedName>
</protein>
<dbReference type="GeneID" id="85311048"/>
<dbReference type="Gene3D" id="3.30.2020.30">
    <property type="match status" value="1"/>
</dbReference>
<evidence type="ECO:0000259" key="8">
    <source>
        <dbReference type="Pfam" id="PF02668"/>
    </source>
</evidence>
<dbReference type="Proteomes" id="UP001244011">
    <property type="component" value="Unassembled WGS sequence"/>
</dbReference>
<organism evidence="9 10">
    <name type="scientific">Phialemonium atrogriseum</name>
    <dbReference type="NCBI Taxonomy" id="1093897"/>
    <lineage>
        <taxon>Eukaryota</taxon>
        <taxon>Fungi</taxon>
        <taxon>Dikarya</taxon>
        <taxon>Ascomycota</taxon>
        <taxon>Pezizomycotina</taxon>
        <taxon>Sordariomycetes</taxon>
        <taxon>Sordariomycetidae</taxon>
        <taxon>Cephalothecales</taxon>
        <taxon>Cephalothecaceae</taxon>
        <taxon>Phialemonium</taxon>
    </lineage>
</organism>
<dbReference type="InterPro" id="IPR050411">
    <property type="entry name" value="AlphaKG_dependent_hydroxylases"/>
</dbReference>
<evidence type="ECO:0000256" key="3">
    <source>
        <dbReference type="ARBA" id="ARBA00022723"/>
    </source>
</evidence>
<evidence type="ECO:0000256" key="5">
    <source>
        <dbReference type="ARBA" id="ARBA00023002"/>
    </source>
</evidence>
<dbReference type="InterPro" id="IPR042098">
    <property type="entry name" value="TauD-like_sf"/>
</dbReference>
<keyword evidence="3" id="KW-0479">Metal-binding</keyword>
<comment type="caution">
    <text evidence="9">The sequence shown here is derived from an EMBL/GenBank/DDBJ whole genome shotgun (WGS) entry which is preliminary data.</text>
</comment>
<sequence>MLRPQILLASRHLGPCVGPRTGASQLSRQLPILARRAYSDSQPPAPSTTPAGDTNSPSARVIPNRTTGQNASGSPNKSRGLFRKVRNKAPSPPPAVLDRTRLPSSLHSQMPNANLLRLRDACQCSLCVDPDSGQKTFATTHLPNKPELQSAELDGGGSLTVVWENDPLSGGGTHESVYTPEFIERWKETSQRKLISRVLWDRAMLEEELDSCRVSYDDWMAGGDKFRDAFIALHKTGLIFVNGVPESETSVEEIGRQIGRLQDTFYGLTWDVISKPQAENVAYTNQFLGLHQDLLYYFDCPRIQLLHCIANDCDGGESLFSDGVRTAMQLQLQSPEQYATLTSENVSYHYDRNGHLYGNSRPTIRDSGAGFVPSVWWSPPFQDVFSSRTKVNRWHRAAALFQRTLEAPENLFEYKMRPGECVVFDNWRVLHGRRHFNTAQGKRWLKGTYVNNQVFQGRTSKLLAEFDSHQVKESSHDMWVAEKEALDAQLGGSREKGPASEEATISEQAPAAGQ</sequence>
<name>A0AAJ0C0R6_9PEZI</name>
<dbReference type="InterPro" id="IPR038492">
    <property type="entry name" value="GBBH-like_N_sf"/>
</dbReference>
<dbReference type="Pfam" id="PF02668">
    <property type="entry name" value="TauD"/>
    <property type="match status" value="1"/>
</dbReference>
<keyword evidence="6" id="KW-0408">Iron</keyword>
<dbReference type="GO" id="GO:0046872">
    <property type="term" value="F:metal ion binding"/>
    <property type="evidence" value="ECO:0007669"/>
    <property type="project" value="UniProtKB-KW"/>
</dbReference>
<evidence type="ECO:0000256" key="6">
    <source>
        <dbReference type="ARBA" id="ARBA00023004"/>
    </source>
</evidence>
<keyword evidence="4" id="KW-0223">Dioxygenase</keyword>
<feature type="domain" description="TauD/TfdA-like" evidence="8">
    <location>
        <begin position="213"/>
        <end position="449"/>
    </location>
</feature>
<dbReference type="AlphaFoldDB" id="A0AAJ0C0R6"/>
<comment type="cofactor">
    <cofactor evidence="1">
        <name>Fe(2+)</name>
        <dbReference type="ChEBI" id="CHEBI:29033"/>
    </cofactor>
</comment>
<reference evidence="9" key="1">
    <citation type="submission" date="2023-06" db="EMBL/GenBank/DDBJ databases">
        <title>Genome-scale phylogeny and comparative genomics of the fungal order Sordariales.</title>
        <authorList>
            <consortium name="Lawrence Berkeley National Laboratory"/>
            <person name="Hensen N."/>
            <person name="Bonometti L."/>
            <person name="Westerberg I."/>
            <person name="Brannstrom I.O."/>
            <person name="Guillou S."/>
            <person name="Cros-Aarteil S."/>
            <person name="Calhoun S."/>
            <person name="Haridas S."/>
            <person name="Kuo A."/>
            <person name="Mondo S."/>
            <person name="Pangilinan J."/>
            <person name="Riley R."/>
            <person name="Labutti K."/>
            <person name="Andreopoulos B."/>
            <person name="Lipzen A."/>
            <person name="Chen C."/>
            <person name="Yanf M."/>
            <person name="Daum C."/>
            <person name="Ng V."/>
            <person name="Clum A."/>
            <person name="Steindorff A."/>
            <person name="Ohm R."/>
            <person name="Martin F."/>
            <person name="Silar P."/>
            <person name="Natvig D."/>
            <person name="Lalanne C."/>
            <person name="Gautier V."/>
            <person name="Ament-Velasquez S.L."/>
            <person name="Kruys A."/>
            <person name="Hutchinson M.I."/>
            <person name="Powell A.J."/>
            <person name="Barry K."/>
            <person name="Miller A.N."/>
            <person name="Grigoriev I.V."/>
            <person name="Debuchy R."/>
            <person name="Gladieux P."/>
            <person name="Thoren M.H."/>
            <person name="Johannesson H."/>
        </authorList>
    </citation>
    <scope>NUCLEOTIDE SEQUENCE</scope>
    <source>
        <strain evidence="9">8032-3</strain>
    </source>
</reference>